<feature type="non-terminal residue" evidence="1">
    <location>
        <position position="181"/>
    </location>
</feature>
<dbReference type="EMBL" id="CALNXI010003351">
    <property type="protein sequence ID" value="CAH3192995.1"/>
    <property type="molecule type" value="Genomic_DNA"/>
</dbReference>
<protein>
    <submittedName>
        <fullName evidence="1">Uncharacterized protein</fullName>
    </submittedName>
</protein>
<organism evidence="1 2">
    <name type="scientific">Porites evermanni</name>
    <dbReference type="NCBI Taxonomy" id="104178"/>
    <lineage>
        <taxon>Eukaryota</taxon>
        <taxon>Metazoa</taxon>
        <taxon>Cnidaria</taxon>
        <taxon>Anthozoa</taxon>
        <taxon>Hexacorallia</taxon>
        <taxon>Scleractinia</taxon>
        <taxon>Fungiina</taxon>
        <taxon>Poritidae</taxon>
        <taxon>Porites</taxon>
    </lineage>
</organism>
<comment type="caution">
    <text evidence="1">The sequence shown here is derived from an EMBL/GenBank/DDBJ whole genome shotgun (WGS) entry which is preliminary data.</text>
</comment>
<keyword evidence="2" id="KW-1185">Reference proteome</keyword>
<name>A0ABN8SQ42_9CNID</name>
<sequence length="181" mass="20924">MSQLICLCTCACAEWCYFYGQSLAFEGNMLKYNCYTARQMAATLSDFSNVPNIHFSELAKKYGTSEKTKVGNMVVNESVIRNDFIAPKSYHKLTMDSNGTLEKECFTGSDRKIPLVEIRMNLLNDHEKLGLVRDHSEAHYEAMTYEELEIRLEEIGVFKEKPNRWMTREELVSSLKHLKRS</sequence>
<reference evidence="1 2" key="1">
    <citation type="submission" date="2022-05" db="EMBL/GenBank/DDBJ databases">
        <authorList>
            <consortium name="Genoscope - CEA"/>
            <person name="William W."/>
        </authorList>
    </citation>
    <scope>NUCLEOTIDE SEQUENCE [LARGE SCALE GENOMIC DNA]</scope>
</reference>
<evidence type="ECO:0000313" key="2">
    <source>
        <dbReference type="Proteomes" id="UP001159427"/>
    </source>
</evidence>
<accession>A0ABN8SQ42</accession>
<proteinExistence type="predicted"/>
<evidence type="ECO:0000313" key="1">
    <source>
        <dbReference type="EMBL" id="CAH3192995.1"/>
    </source>
</evidence>
<dbReference type="Proteomes" id="UP001159427">
    <property type="component" value="Unassembled WGS sequence"/>
</dbReference>
<gene>
    <name evidence="1" type="ORF">PEVE_00024998</name>
</gene>